<dbReference type="Pfam" id="PF02037">
    <property type="entry name" value="SAP"/>
    <property type="match status" value="1"/>
</dbReference>
<dbReference type="InterPro" id="IPR001650">
    <property type="entry name" value="Helicase_C-like"/>
</dbReference>
<evidence type="ECO:0000256" key="2">
    <source>
        <dbReference type="ARBA" id="ARBA00022806"/>
    </source>
</evidence>
<dbReference type="CDD" id="cd18791">
    <property type="entry name" value="SF2_C_RHA"/>
    <property type="match status" value="1"/>
</dbReference>
<dbReference type="PANTHER" id="PTHR18934">
    <property type="entry name" value="ATP-DEPENDENT RNA HELICASE"/>
    <property type="match status" value="1"/>
</dbReference>
<feature type="compositionally biased region" description="Low complexity" evidence="3">
    <location>
        <begin position="812"/>
        <end position="844"/>
    </location>
</feature>
<dbReference type="PROSITE" id="PS51194">
    <property type="entry name" value="HELICASE_CTER"/>
    <property type="match status" value="1"/>
</dbReference>
<dbReference type="SUPFAM" id="SSF52540">
    <property type="entry name" value="P-loop containing nucleoside triphosphate hydrolases"/>
    <property type="match status" value="1"/>
</dbReference>
<dbReference type="PROSITE" id="PS51192">
    <property type="entry name" value="HELICASE_ATP_BIND_1"/>
    <property type="match status" value="1"/>
</dbReference>
<dbReference type="InterPro" id="IPR007502">
    <property type="entry name" value="Helicase-assoc_dom"/>
</dbReference>
<evidence type="ECO:0000259" key="5">
    <source>
        <dbReference type="PROSITE" id="PS51192"/>
    </source>
</evidence>
<feature type="domain" description="SAP" evidence="4">
    <location>
        <begin position="904"/>
        <end position="938"/>
    </location>
</feature>
<feature type="region of interest" description="Disordered" evidence="3">
    <location>
        <begin position="803"/>
        <end position="844"/>
    </location>
</feature>
<dbReference type="Gene3D" id="3.40.50.300">
    <property type="entry name" value="P-loop containing nucleotide triphosphate hydrolases"/>
    <property type="match status" value="2"/>
</dbReference>
<keyword evidence="2" id="KW-0067">ATP-binding</keyword>
<organism evidence="7 8">
    <name type="scientific">Polarella glacialis</name>
    <name type="common">Dinoflagellate</name>
    <dbReference type="NCBI Taxonomy" id="89957"/>
    <lineage>
        <taxon>Eukaryota</taxon>
        <taxon>Sar</taxon>
        <taxon>Alveolata</taxon>
        <taxon>Dinophyceae</taxon>
        <taxon>Suessiales</taxon>
        <taxon>Suessiaceae</taxon>
        <taxon>Polarella</taxon>
    </lineage>
</organism>
<feature type="domain" description="Helicase ATP-binding" evidence="5">
    <location>
        <begin position="1"/>
        <end position="143"/>
    </location>
</feature>
<dbReference type="Proteomes" id="UP000654075">
    <property type="component" value="Unassembled WGS sequence"/>
</dbReference>
<dbReference type="SUPFAM" id="SSF68906">
    <property type="entry name" value="SAP domain"/>
    <property type="match status" value="1"/>
</dbReference>
<dbReference type="GO" id="GO:0003723">
    <property type="term" value="F:RNA binding"/>
    <property type="evidence" value="ECO:0007669"/>
    <property type="project" value="TreeGrafter"/>
</dbReference>
<feature type="compositionally biased region" description="Low complexity" evidence="3">
    <location>
        <begin position="869"/>
        <end position="896"/>
    </location>
</feature>
<dbReference type="PANTHER" id="PTHR18934:SF119">
    <property type="entry name" value="ATP-DEPENDENT RNA HELICASE A"/>
    <property type="match status" value="1"/>
</dbReference>
<dbReference type="InterPro" id="IPR003034">
    <property type="entry name" value="SAP_dom"/>
</dbReference>
<reference evidence="7" key="1">
    <citation type="submission" date="2021-02" db="EMBL/GenBank/DDBJ databases">
        <authorList>
            <person name="Dougan E. K."/>
            <person name="Rhodes N."/>
            <person name="Thang M."/>
            <person name="Chan C."/>
        </authorList>
    </citation>
    <scope>NUCLEOTIDE SEQUENCE</scope>
</reference>
<evidence type="ECO:0000313" key="8">
    <source>
        <dbReference type="Proteomes" id="UP000654075"/>
    </source>
</evidence>
<evidence type="ECO:0000259" key="4">
    <source>
        <dbReference type="PROSITE" id="PS50800"/>
    </source>
</evidence>
<dbReference type="Pfam" id="PF00271">
    <property type="entry name" value="Helicase_C"/>
    <property type="match status" value="1"/>
</dbReference>
<evidence type="ECO:0000313" key="7">
    <source>
        <dbReference type="EMBL" id="CAE8635987.1"/>
    </source>
</evidence>
<keyword evidence="1" id="KW-0378">Hydrolase</keyword>
<proteinExistence type="predicted"/>
<evidence type="ECO:0008006" key="9">
    <source>
        <dbReference type="Google" id="ProtNLM"/>
    </source>
</evidence>
<dbReference type="SMART" id="SM00490">
    <property type="entry name" value="HELICc"/>
    <property type="match status" value="1"/>
</dbReference>
<keyword evidence="2" id="KW-0547">Nucleotide-binding</keyword>
<feature type="domain" description="Helicase C-terminal" evidence="6">
    <location>
        <begin position="218"/>
        <end position="391"/>
    </location>
</feature>
<comment type="caution">
    <text evidence="7">The sequence shown here is derived from an EMBL/GenBank/DDBJ whole genome shotgun (WGS) entry which is preliminary data.</text>
</comment>
<feature type="region of interest" description="Disordered" evidence="3">
    <location>
        <begin position="869"/>
        <end position="905"/>
    </location>
</feature>
<dbReference type="OrthoDB" id="434068at2759"/>
<evidence type="ECO:0000256" key="3">
    <source>
        <dbReference type="SAM" id="MobiDB-lite"/>
    </source>
</evidence>
<dbReference type="AlphaFoldDB" id="A0A813HCN8"/>
<dbReference type="GO" id="GO:0016787">
    <property type="term" value="F:hydrolase activity"/>
    <property type="evidence" value="ECO:0007669"/>
    <property type="project" value="UniProtKB-KW"/>
</dbReference>
<dbReference type="SMART" id="SM00847">
    <property type="entry name" value="HA2"/>
    <property type="match status" value="1"/>
</dbReference>
<dbReference type="InterPro" id="IPR014001">
    <property type="entry name" value="Helicase_ATP-bd"/>
</dbReference>
<accession>A0A813HCN8</accession>
<dbReference type="GO" id="GO:0004386">
    <property type="term" value="F:helicase activity"/>
    <property type="evidence" value="ECO:0007669"/>
    <property type="project" value="UniProtKB-KW"/>
</dbReference>
<sequence length="938" mass="100223">MDDWVRENPGDNGPRIVVTQPRRIAAISVAERVAWERGEQLGDSVGYSVHGAAVRPTSTSGSVEFVTVGTLLRRAVDDILLQRCNIVIVDEVHERDMLSDFLLILLREVLPLRPDLRLVLMSATLDVDSFTRYFENCPVLEVQSGPLFPVEEIYLEDPFFKNFRQIPALLKQEDETRKQYMLNAVTDSEEPNLTSAVQMPWAGYESGDTPLLELMEETIRNLVPSMSSSKSAQSGAILCFLPGWAEIRRLQESLKNGPEAKKIWALPLHSTLPKEQQRQVFEKPPKGQIKVILGTNIAESSVTINDVEVVVDAGLQRELTYDAKRGMSSLDTVWVSQSGSLQRRGRAGRVQAGKVLRLYSREHYDSIPLHPSPEMQRCDLAQSCLQAVALGRDPRKFLADAIDPPSVAAVEAAMEQLVAIDAVDASEPPKLLAVGEVLARLPLEPLLGRAAMLGCMLGVPEPTAALLVAAGGRSPFVGKKEDVIDAQKKFCDWSDALASARALMAWEEKVRTKGEVAAKAWAVDQLLSASLLQGLSRDKGHLLRDMQRAGLMRPVRGVTNGSTSGVEAGEDAAALLETRGELEESLDELDQEDDLVLKGKAQVPATSSSDPGSDAVMAAVLCCACPANLALRSKPGASNFKIANYGTAVISPASVNSSVRAGNQGDKNGSSSWWLYGDLQSSGGRSYLQGTTRLEEWQVGLFGGLKFKESFNAGKGTCMQLDGWLEVGGRMKATNELLLELRKDIRHAFTWQALFALRGSSDSRSRAGAQRSAALLRAAIKMLSGQQPDPADTELAKMVLPEASSADKTSTRPKAAPASSAAPKARAAKAKTSPSPSAQTRGASSAATAAAATAATTAATAATAATTAATAATTAKTTAKTTATSKTAKATTTAAAEPSTSSDLDAKTGAELKDLLRARGLKLSGSKAEMIERLAVAA</sequence>
<protein>
    <recommendedName>
        <fullName evidence="9">RNA helicase</fullName>
    </recommendedName>
</protein>
<dbReference type="InterPro" id="IPR027417">
    <property type="entry name" value="P-loop_NTPase"/>
</dbReference>
<evidence type="ECO:0000256" key="1">
    <source>
        <dbReference type="ARBA" id="ARBA00022801"/>
    </source>
</evidence>
<dbReference type="SMART" id="SM00513">
    <property type="entry name" value="SAP"/>
    <property type="match status" value="1"/>
</dbReference>
<evidence type="ECO:0000259" key="6">
    <source>
        <dbReference type="PROSITE" id="PS51194"/>
    </source>
</evidence>
<dbReference type="Gene3D" id="1.10.720.30">
    <property type="entry name" value="SAP domain"/>
    <property type="match status" value="1"/>
</dbReference>
<dbReference type="EMBL" id="CAJNNV010031383">
    <property type="protein sequence ID" value="CAE8635987.1"/>
    <property type="molecule type" value="Genomic_DNA"/>
</dbReference>
<dbReference type="InterPro" id="IPR036361">
    <property type="entry name" value="SAP_dom_sf"/>
</dbReference>
<dbReference type="PROSITE" id="PS50800">
    <property type="entry name" value="SAP"/>
    <property type="match status" value="1"/>
</dbReference>
<keyword evidence="2" id="KW-0347">Helicase</keyword>
<dbReference type="Gene3D" id="1.20.120.1080">
    <property type="match status" value="1"/>
</dbReference>
<name>A0A813HCN8_POLGL</name>
<gene>
    <name evidence="7" type="ORF">PGLA1383_LOCUS51527</name>
</gene>
<dbReference type="CDD" id="cd17917">
    <property type="entry name" value="DEXHc_RHA-like"/>
    <property type="match status" value="1"/>
</dbReference>
<keyword evidence="8" id="KW-1185">Reference proteome</keyword>